<dbReference type="PaxDb" id="4081-Solyc05g045890.1.1"/>
<keyword evidence="2" id="KW-1185">Reference proteome</keyword>
<protein>
    <submittedName>
        <fullName evidence="1">Uncharacterized protein</fullName>
    </submittedName>
</protein>
<sequence length="239" mass="27304">MIKNIKNRAIPLYTVHDNFISTIDFSHAMGESYIKILLNSPHPMEYINSFLGINLFDEARTPSGQCHIDLDGCFMYLLFKYAYPKDSEYGKFTIHYSMETTSGIITYALAQAITIRVGGVNQPIRDIVDEYVREKAQAYGDVVITDIFIRIYYDQNHSSVDMNISNDQISRLIAESVERRSFIVVDTETIPVESDNDQIEKVHMPYAMGFVVVKPGSALSKKQVGSIETYFCEKYLIFL</sequence>
<dbReference type="InParanoid" id="K4C0S2"/>
<dbReference type="Gramene" id="Solyc05g045890.1.1">
    <property type="protein sequence ID" value="Solyc05g045890.1.1"/>
    <property type="gene ID" value="Solyc05g045890.1"/>
</dbReference>
<dbReference type="OMA" id="AQAITIR"/>
<dbReference type="AlphaFoldDB" id="K4C0S2"/>
<dbReference type="PhylomeDB" id="K4C0S2"/>
<reference evidence="1" key="1">
    <citation type="journal article" date="2012" name="Nature">
        <title>The tomato genome sequence provides insights into fleshy fruit evolution.</title>
        <authorList>
            <consortium name="Tomato Genome Consortium"/>
        </authorList>
    </citation>
    <scope>NUCLEOTIDE SEQUENCE [LARGE SCALE GENOMIC DNA]</scope>
    <source>
        <strain evidence="1">cv. Heinz 1706</strain>
    </source>
</reference>
<evidence type="ECO:0000313" key="2">
    <source>
        <dbReference type="Proteomes" id="UP000004994"/>
    </source>
</evidence>
<proteinExistence type="predicted"/>
<evidence type="ECO:0000313" key="1">
    <source>
        <dbReference type="EnsemblPlants" id="Solyc05g045890.1.1"/>
    </source>
</evidence>
<reference evidence="1" key="2">
    <citation type="submission" date="2015-06" db="UniProtKB">
        <authorList>
            <consortium name="EnsemblPlants"/>
        </authorList>
    </citation>
    <scope>IDENTIFICATION</scope>
    <source>
        <strain evidence="1">cv. Heinz 1706</strain>
    </source>
</reference>
<name>K4C0S2_SOLLC</name>
<dbReference type="HOGENOM" id="CLU_1162823_0_0_1"/>
<dbReference type="EnsemblPlants" id="Solyc05g045890.1.1">
    <property type="protein sequence ID" value="Solyc05g045890.1.1"/>
    <property type="gene ID" value="Solyc05g045890.1"/>
</dbReference>
<dbReference type="Proteomes" id="UP000004994">
    <property type="component" value="Chromosome 5"/>
</dbReference>
<organism evidence="1">
    <name type="scientific">Solanum lycopersicum</name>
    <name type="common">Tomato</name>
    <name type="synonym">Lycopersicon esculentum</name>
    <dbReference type="NCBI Taxonomy" id="4081"/>
    <lineage>
        <taxon>Eukaryota</taxon>
        <taxon>Viridiplantae</taxon>
        <taxon>Streptophyta</taxon>
        <taxon>Embryophyta</taxon>
        <taxon>Tracheophyta</taxon>
        <taxon>Spermatophyta</taxon>
        <taxon>Magnoliopsida</taxon>
        <taxon>eudicotyledons</taxon>
        <taxon>Gunneridae</taxon>
        <taxon>Pentapetalae</taxon>
        <taxon>asterids</taxon>
        <taxon>lamiids</taxon>
        <taxon>Solanales</taxon>
        <taxon>Solanaceae</taxon>
        <taxon>Solanoideae</taxon>
        <taxon>Solaneae</taxon>
        <taxon>Solanum</taxon>
        <taxon>Solanum subgen. Lycopersicon</taxon>
    </lineage>
</organism>
<accession>K4C0S2</accession>
<dbReference type="STRING" id="4081.K4C0S2"/>